<evidence type="ECO:0000256" key="1">
    <source>
        <dbReference type="SAM" id="MobiDB-lite"/>
    </source>
</evidence>
<evidence type="ECO:0000313" key="4">
    <source>
        <dbReference type="Proteomes" id="UP000784294"/>
    </source>
</evidence>
<dbReference type="EMBL" id="CAAALY010007183">
    <property type="protein sequence ID" value="VEL09758.1"/>
    <property type="molecule type" value="Genomic_DNA"/>
</dbReference>
<proteinExistence type="predicted"/>
<accession>A0A448WEI4</accession>
<evidence type="ECO:0000313" key="3">
    <source>
        <dbReference type="EMBL" id="VEL09758.1"/>
    </source>
</evidence>
<keyword evidence="2" id="KW-0812">Transmembrane</keyword>
<comment type="caution">
    <text evidence="3">The sequence shown here is derived from an EMBL/GenBank/DDBJ whole genome shotgun (WGS) entry which is preliminary data.</text>
</comment>
<gene>
    <name evidence="3" type="ORF">PXEA_LOCUS3198</name>
</gene>
<keyword evidence="2" id="KW-1133">Transmembrane helix</keyword>
<dbReference type="AlphaFoldDB" id="A0A448WEI4"/>
<evidence type="ECO:0000256" key="2">
    <source>
        <dbReference type="SAM" id="Phobius"/>
    </source>
</evidence>
<name>A0A448WEI4_9PLAT</name>
<keyword evidence="4" id="KW-1185">Reference proteome</keyword>
<feature type="region of interest" description="Disordered" evidence="1">
    <location>
        <begin position="1"/>
        <end position="34"/>
    </location>
</feature>
<sequence length="275" mass="30837">MVQDFLFGKSETPKAEKAELNCPESRSQRKRAKKVSQTLELSEILPTLENQRQFSFGGNECSFINSSVPITPKEIQDNTSILGYPDPSKNNLAVYLHYCLLGGGWILGLCTLVLFFGSTIISFGSDIYMARWTNLADQRYKILTDLIDSESIFDCSNSVPGRKNSSFQGSCSPEEKAAEFTSRVQALLAATRQVELLKAGRLPAELELELESPSGWRPEQEVVNQWMNVSSLQGLGFNDDKTRLGYLSLFLVFIIVITIVRTICFFYVSGYFKFA</sequence>
<keyword evidence="2" id="KW-0472">Membrane</keyword>
<dbReference type="Proteomes" id="UP000784294">
    <property type="component" value="Unassembled WGS sequence"/>
</dbReference>
<protein>
    <submittedName>
        <fullName evidence="3">Uncharacterized protein</fullName>
    </submittedName>
</protein>
<organism evidence="3 4">
    <name type="scientific">Protopolystoma xenopodis</name>
    <dbReference type="NCBI Taxonomy" id="117903"/>
    <lineage>
        <taxon>Eukaryota</taxon>
        <taxon>Metazoa</taxon>
        <taxon>Spiralia</taxon>
        <taxon>Lophotrochozoa</taxon>
        <taxon>Platyhelminthes</taxon>
        <taxon>Monogenea</taxon>
        <taxon>Polyopisthocotylea</taxon>
        <taxon>Polystomatidea</taxon>
        <taxon>Polystomatidae</taxon>
        <taxon>Protopolystoma</taxon>
    </lineage>
</organism>
<feature type="transmembrane region" description="Helical" evidence="2">
    <location>
        <begin position="244"/>
        <end position="268"/>
    </location>
</feature>
<reference evidence="3" key="1">
    <citation type="submission" date="2018-11" db="EMBL/GenBank/DDBJ databases">
        <authorList>
            <consortium name="Pathogen Informatics"/>
        </authorList>
    </citation>
    <scope>NUCLEOTIDE SEQUENCE</scope>
</reference>
<feature type="transmembrane region" description="Helical" evidence="2">
    <location>
        <begin position="95"/>
        <end position="121"/>
    </location>
</feature>